<dbReference type="SUPFAM" id="SSF54909">
    <property type="entry name" value="Dimeric alpha+beta barrel"/>
    <property type="match status" value="1"/>
</dbReference>
<name>A0ABR3W464_9PEZI</name>
<evidence type="ECO:0000313" key="2">
    <source>
        <dbReference type="Proteomes" id="UP001583177"/>
    </source>
</evidence>
<organism evidence="1 2">
    <name type="scientific">Diaporthe australafricana</name>
    <dbReference type="NCBI Taxonomy" id="127596"/>
    <lineage>
        <taxon>Eukaryota</taxon>
        <taxon>Fungi</taxon>
        <taxon>Dikarya</taxon>
        <taxon>Ascomycota</taxon>
        <taxon>Pezizomycotina</taxon>
        <taxon>Sordariomycetes</taxon>
        <taxon>Sordariomycetidae</taxon>
        <taxon>Diaporthales</taxon>
        <taxon>Diaporthaceae</taxon>
        <taxon>Diaporthe</taxon>
    </lineage>
</organism>
<proteinExistence type="predicted"/>
<sequence>MATKAPDTTVTQILYLTISPKHELGDVGTDAGKKWAQALDAIESSAGFRRLCWGRRVEIPEQVHVYTVRDDIAHNTAFLASPLYSETFLPIITMLITGSPSDIKIRNAHLEHQVLSDPFGKELLGYPIGTAIYKGVDDAWHEGAWPLWTHVVRHVDGCMGIAGGEVVESVEGHDRSYLVFVGWETVKKHEDYHHTEHFQKHFIILNIGHKGYTEYGHVVFQGVREKSSSKL</sequence>
<evidence type="ECO:0008006" key="3">
    <source>
        <dbReference type="Google" id="ProtNLM"/>
    </source>
</evidence>
<dbReference type="EMBL" id="JAWRVE010000156">
    <property type="protein sequence ID" value="KAL1852798.1"/>
    <property type="molecule type" value="Genomic_DNA"/>
</dbReference>
<keyword evidence="2" id="KW-1185">Reference proteome</keyword>
<reference evidence="1 2" key="1">
    <citation type="journal article" date="2024" name="IMA Fungus">
        <title>IMA Genome - F19 : A genome assembly and annotation guide to empower mycologists, including annotated draft genome sequences of Ceratocystis pirilliformis, Diaporthe australafricana, Fusarium ophioides, Paecilomyces lecythidis, and Sporothrix stenoceras.</title>
        <authorList>
            <person name="Aylward J."/>
            <person name="Wilson A.M."/>
            <person name="Visagie C.M."/>
            <person name="Spraker J."/>
            <person name="Barnes I."/>
            <person name="Buitendag C."/>
            <person name="Ceriani C."/>
            <person name="Del Mar Angel L."/>
            <person name="du Plessis D."/>
            <person name="Fuchs T."/>
            <person name="Gasser K."/>
            <person name="Kramer D."/>
            <person name="Li W."/>
            <person name="Munsamy K."/>
            <person name="Piso A."/>
            <person name="Price J.L."/>
            <person name="Sonnekus B."/>
            <person name="Thomas C."/>
            <person name="van der Nest A."/>
            <person name="van Dijk A."/>
            <person name="van Heerden A."/>
            <person name="van Vuuren N."/>
            <person name="Yilmaz N."/>
            <person name="Duong T.A."/>
            <person name="van der Merwe N.A."/>
            <person name="Wingfield M.J."/>
            <person name="Wingfield B.D."/>
        </authorList>
    </citation>
    <scope>NUCLEOTIDE SEQUENCE [LARGE SCALE GENOMIC DNA]</scope>
    <source>
        <strain evidence="1 2">CMW 18300</strain>
    </source>
</reference>
<dbReference type="Proteomes" id="UP001583177">
    <property type="component" value="Unassembled WGS sequence"/>
</dbReference>
<protein>
    <recommendedName>
        <fullName evidence="3">ABM domain-containing protein</fullName>
    </recommendedName>
</protein>
<evidence type="ECO:0000313" key="1">
    <source>
        <dbReference type="EMBL" id="KAL1852798.1"/>
    </source>
</evidence>
<dbReference type="Gene3D" id="3.30.70.100">
    <property type="match status" value="2"/>
</dbReference>
<gene>
    <name evidence="1" type="ORF">Daus18300_012042</name>
</gene>
<accession>A0ABR3W464</accession>
<dbReference type="InterPro" id="IPR011008">
    <property type="entry name" value="Dimeric_a/b-barrel"/>
</dbReference>
<comment type="caution">
    <text evidence="1">The sequence shown here is derived from an EMBL/GenBank/DDBJ whole genome shotgun (WGS) entry which is preliminary data.</text>
</comment>